<sequence>MELEGASRERACASGGAGTSAGDPDRLSALPDCLLHAIMSFLKARQVVQTCVLATRWRHLWRSAPCLHFDFNEFITSPLDHDSSDPELDALLLNISSRNKKEKEWEDFEDFAQNLMHRCNIALLDSLRLRASCVPWSYVPKFADRVAGGWLRRAMKYCAPESPWQREGLSSDSWHLKRLYLCNVALDSRFTKHVSSVCRSLEDLELKDCKCEIRAITSDSLKNLVLNNCKWYKFSEIKSPTLKNLLISGGSNTGDCAGNCGPRDCSSVPGCASSLCQTYFSKSDAIFAKVLIYQ</sequence>
<dbReference type="Pfam" id="PF00646">
    <property type="entry name" value="F-box"/>
    <property type="match status" value="1"/>
</dbReference>
<dbReference type="CDD" id="cd22160">
    <property type="entry name" value="F-box_AtFBL13-like"/>
    <property type="match status" value="1"/>
</dbReference>
<evidence type="ECO:0000313" key="4">
    <source>
        <dbReference type="Proteomes" id="UP001497457"/>
    </source>
</evidence>
<dbReference type="AlphaFoldDB" id="A0ABC9AWP8"/>
<feature type="region of interest" description="Disordered" evidence="1">
    <location>
        <begin position="1"/>
        <end position="23"/>
    </location>
</feature>
<proteinExistence type="predicted"/>
<dbReference type="InterPro" id="IPR036047">
    <property type="entry name" value="F-box-like_dom_sf"/>
</dbReference>
<keyword evidence="4" id="KW-1185">Reference proteome</keyword>
<accession>A0ABC9AWP8</accession>
<feature type="domain" description="F-box" evidence="2">
    <location>
        <begin position="27"/>
        <end position="66"/>
    </location>
</feature>
<evidence type="ECO:0000259" key="2">
    <source>
        <dbReference type="Pfam" id="PF00646"/>
    </source>
</evidence>
<name>A0ABC9AWP8_9POAL</name>
<feature type="compositionally biased region" description="Basic and acidic residues" evidence="1">
    <location>
        <begin position="1"/>
        <end position="11"/>
    </location>
</feature>
<dbReference type="InterPro" id="IPR053197">
    <property type="entry name" value="F-box_SCFL_complex_component"/>
</dbReference>
<organism evidence="3 4">
    <name type="scientific">Urochloa decumbens</name>
    <dbReference type="NCBI Taxonomy" id="240449"/>
    <lineage>
        <taxon>Eukaryota</taxon>
        <taxon>Viridiplantae</taxon>
        <taxon>Streptophyta</taxon>
        <taxon>Embryophyta</taxon>
        <taxon>Tracheophyta</taxon>
        <taxon>Spermatophyta</taxon>
        <taxon>Magnoliopsida</taxon>
        <taxon>Liliopsida</taxon>
        <taxon>Poales</taxon>
        <taxon>Poaceae</taxon>
        <taxon>PACMAD clade</taxon>
        <taxon>Panicoideae</taxon>
        <taxon>Panicodae</taxon>
        <taxon>Paniceae</taxon>
        <taxon>Melinidinae</taxon>
        <taxon>Urochloa</taxon>
    </lineage>
</organism>
<dbReference type="SUPFAM" id="SSF81383">
    <property type="entry name" value="F-box domain"/>
    <property type="match status" value="1"/>
</dbReference>
<dbReference type="SUPFAM" id="SSF52047">
    <property type="entry name" value="RNI-like"/>
    <property type="match status" value="1"/>
</dbReference>
<gene>
    <name evidence="3" type="ORF">URODEC1_LOCUS58579</name>
</gene>
<dbReference type="InterPro" id="IPR001810">
    <property type="entry name" value="F-box_dom"/>
</dbReference>
<reference evidence="4" key="1">
    <citation type="submission" date="2024-06" db="EMBL/GenBank/DDBJ databases">
        <authorList>
            <person name="Ryan C."/>
        </authorList>
    </citation>
    <scope>NUCLEOTIDE SEQUENCE [LARGE SCALE GENOMIC DNA]</scope>
</reference>
<reference evidence="3 4" key="2">
    <citation type="submission" date="2024-10" db="EMBL/GenBank/DDBJ databases">
        <authorList>
            <person name="Ryan C."/>
        </authorList>
    </citation>
    <scope>NUCLEOTIDE SEQUENCE [LARGE SCALE GENOMIC DNA]</scope>
</reference>
<dbReference type="Proteomes" id="UP001497457">
    <property type="component" value="Chromosome 23rd"/>
</dbReference>
<protein>
    <recommendedName>
        <fullName evidence="2">F-box domain-containing protein</fullName>
    </recommendedName>
</protein>
<dbReference type="PANTHER" id="PTHR34223">
    <property type="entry name" value="OS11G0201299 PROTEIN"/>
    <property type="match status" value="1"/>
</dbReference>
<evidence type="ECO:0000313" key="3">
    <source>
        <dbReference type="EMBL" id="CAL4986898.1"/>
    </source>
</evidence>
<evidence type="ECO:0000256" key="1">
    <source>
        <dbReference type="SAM" id="MobiDB-lite"/>
    </source>
</evidence>
<dbReference type="EMBL" id="OZ075133">
    <property type="protein sequence ID" value="CAL4986898.1"/>
    <property type="molecule type" value="Genomic_DNA"/>
</dbReference>
<dbReference type="Gene3D" id="1.20.1280.50">
    <property type="match status" value="1"/>
</dbReference>
<dbReference type="PANTHER" id="PTHR34223:SF65">
    <property type="entry name" value="OS04G0440300 PROTEIN"/>
    <property type="match status" value="1"/>
</dbReference>
<dbReference type="InterPro" id="IPR053781">
    <property type="entry name" value="F-box_AtFBL13-like"/>
</dbReference>